<dbReference type="SUPFAM" id="SSF54001">
    <property type="entry name" value="Cysteine proteinases"/>
    <property type="match status" value="1"/>
</dbReference>
<dbReference type="RefSeq" id="WP_237876461.1">
    <property type="nucleotide sequence ID" value="NZ_JAKLTR010000024.1"/>
</dbReference>
<accession>A0ABS9KZJ6</accession>
<dbReference type="InterPro" id="IPR024618">
    <property type="entry name" value="DUF3857"/>
</dbReference>
<dbReference type="InterPro" id="IPR002931">
    <property type="entry name" value="Transglutaminase-like"/>
</dbReference>
<proteinExistence type="predicted"/>
<dbReference type="EMBL" id="JAKLTR010000024">
    <property type="protein sequence ID" value="MCG2617657.1"/>
    <property type="molecule type" value="Genomic_DNA"/>
</dbReference>
<keyword evidence="4" id="KW-1185">Reference proteome</keyword>
<dbReference type="Gene3D" id="3.10.620.30">
    <property type="match status" value="1"/>
</dbReference>
<sequence>MKTILSVLLMLCFTSFCYGVDGGYAVSGISPLLRMNANAVIRLEEVTFNIKSLKETVRTNHYVITVLNEKGDRWAEFSEYYDNLRSIESMEGILYDPFGKVIRKVKKKELKDYKAGSEGTFIDDGRVKVHNFYQRSYPYTIEYTVEIRNKSSMFFPMWAPRPAAGIAVEKSTMKVICPAGYEFRYKAFMYNEEPVVSFEKNTRTTFWSASNLPAIQKEPQAPMWHEISATVLLGPGDFQVNDFKGSMNTWTDFGRFIYSLKAGRDILPDNIKQEVHQIADPVADIREKISLLYQYMQRNTHYVSIQLGIGGWQPFDAKYVAANRYGDCKALVNYMSALLKEAGIPSYYTLVLAGRDSRYMTAEFPSQQFNHVILCVPVQQDTMWLECTSQTLPAGYLSDFTAGRSVLLVDETGGKLVRTPDYGINENLQTRYINASLKEDGSLKVKATTNYRGLLQDNLHGLINNLSGDKVKEYLHEQLDFFTYDVDRFDYKEEKTADPFIDETLDISVSHYASVTGKRLFIVPNIMTRLSQKLSADSIRRYPVELGLAYRMTDSVEIDLLPGYEPESLPADMNLSTPFGTYRAATRITNGKIIYSRRIEKYGGKFPADQYQQLVKFQEAIYKADRARLVLVRK</sequence>
<dbReference type="InterPro" id="IPR038765">
    <property type="entry name" value="Papain-like_cys_pep_sf"/>
</dbReference>
<evidence type="ECO:0000313" key="3">
    <source>
        <dbReference type="EMBL" id="MCG2617657.1"/>
    </source>
</evidence>
<dbReference type="Pfam" id="PF12969">
    <property type="entry name" value="DUF3857"/>
    <property type="match status" value="1"/>
</dbReference>
<dbReference type="Gene3D" id="2.60.40.3140">
    <property type="match status" value="1"/>
</dbReference>
<name>A0ABS9KZJ6_9BACT</name>
<evidence type="ECO:0000313" key="4">
    <source>
        <dbReference type="Proteomes" id="UP001165367"/>
    </source>
</evidence>
<protein>
    <submittedName>
        <fullName evidence="3">DUF3857 domain-containing transglutaminase family protein</fullName>
    </submittedName>
</protein>
<evidence type="ECO:0000259" key="2">
    <source>
        <dbReference type="Pfam" id="PF12969"/>
    </source>
</evidence>
<gene>
    <name evidence="3" type="ORF">LZZ85_25375</name>
</gene>
<dbReference type="Proteomes" id="UP001165367">
    <property type="component" value="Unassembled WGS sequence"/>
</dbReference>
<feature type="domain" description="Transglutaminase-like" evidence="1">
    <location>
        <begin position="278"/>
        <end position="365"/>
    </location>
</feature>
<reference evidence="3" key="1">
    <citation type="submission" date="2022-01" db="EMBL/GenBank/DDBJ databases">
        <authorList>
            <person name="Jo J.-H."/>
            <person name="Im W.-T."/>
        </authorList>
    </citation>
    <scope>NUCLEOTIDE SEQUENCE</scope>
    <source>
        <strain evidence="3">NA20</strain>
    </source>
</reference>
<feature type="domain" description="DUF3857" evidence="2">
    <location>
        <begin position="56"/>
        <end position="215"/>
    </location>
</feature>
<comment type="caution">
    <text evidence="3">The sequence shown here is derived from an EMBL/GenBank/DDBJ whole genome shotgun (WGS) entry which is preliminary data.</text>
</comment>
<organism evidence="3 4">
    <name type="scientific">Terrimonas ginsenosidimutans</name>
    <dbReference type="NCBI Taxonomy" id="2908004"/>
    <lineage>
        <taxon>Bacteria</taxon>
        <taxon>Pseudomonadati</taxon>
        <taxon>Bacteroidota</taxon>
        <taxon>Chitinophagia</taxon>
        <taxon>Chitinophagales</taxon>
        <taxon>Chitinophagaceae</taxon>
        <taxon>Terrimonas</taxon>
    </lineage>
</organism>
<evidence type="ECO:0000259" key="1">
    <source>
        <dbReference type="Pfam" id="PF01841"/>
    </source>
</evidence>
<dbReference type="Gene3D" id="2.60.120.1130">
    <property type="match status" value="1"/>
</dbReference>
<dbReference type="Pfam" id="PF01841">
    <property type="entry name" value="Transglut_core"/>
    <property type="match status" value="1"/>
</dbReference>